<dbReference type="Proteomes" id="UP000001997">
    <property type="component" value="Unassembled WGS sequence"/>
</dbReference>
<dbReference type="KEGG" id="pgu:PGUG_03969"/>
<dbReference type="GO" id="GO:0016872">
    <property type="term" value="F:intramolecular lyase activity"/>
    <property type="evidence" value="ECO:0007669"/>
    <property type="project" value="InterPro"/>
</dbReference>
<dbReference type="PANTHER" id="PTHR47284">
    <property type="entry name" value="FATTY-ACID-BINDING PROTEIN 2"/>
    <property type="match status" value="1"/>
</dbReference>
<gene>
    <name evidence="5" type="ORF">PGUG_03969</name>
</gene>
<dbReference type="OMA" id="PMRNTNF"/>
<evidence type="ECO:0000256" key="1">
    <source>
        <dbReference type="ARBA" id="ARBA00009111"/>
    </source>
</evidence>
<proteinExistence type="inferred from homology"/>
<accession>A5DL18</accession>
<keyword evidence="3" id="KW-1133">Transmembrane helix</keyword>
<dbReference type="InterPro" id="IPR016088">
    <property type="entry name" value="Chalcone_isomerase_3-sand"/>
</dbReference>
<feature type="transmembrane region" description="Helical" evidence="3">
    <location>
        <begin position="96"/>
        <end position="115"/>
    </location>
</feature>
<dbReference type="EMBL" id="CH408159">
    <property type="protein sequence ID" value="EDK39871.2"/>
    <property type="molecule type" value="Genomic_DNA"/>
</dbReference>
<evidence type="ECO:0000256" key="2">
    <source>
        <dbReference type="ARBA" id="ARBA00018755"/>
    </source>
</evidence>
<feature type="domain" description="Chalcone isomerase" evidence="4">
    <location>
        <begin position="89"/>
        <end position="273"/>
    </location>
</feature>
<reference evidence="5 6" key="1">
    <citation type="journal article" date="2009" name="Nature">
        <title>Evolution of pathogenicity and sexual reproduction in eight Candida genomes.</title>
        <authorList>
            <person name="Butler G."/>
            <person name="Rasmussen M.D."/>
            <person name="Lin M.F."/>
            <person name="Santos M.A."/>
            <person name="Sakthikumar S."/>
            <person name="Munro C.A."/>
            <person name="Rheinbay E."/>
            <person name="Grabherr M."/>
            <person name="Forche A."/>
            <person name="Reedy J.L."/>
            <person name="Agrafioti I."/>
            <person name="Arnaud M.B."/>
            <person name="Bates S."/>
            <person name="Brown A.J."/>
            <person name="Brunke S."/>
            <person name="Costanzo M.C."/>
            <person name="Fitzpatrick D.A."/>
            <person name="de Groot P.W."/>
            <person name="Harris D."/>
            <person name="Hoyer L.L."/>
            <person name="Hube B."/>
            <person name="Klis F.M."/>
            <person name="Kodira C."/>
            <person name="Lennard N."/>
            <person name="Logue M.E."/>
            <person name="Martin R."/>
            <person name="Neiman A.M."/>
            <person name="Nikolaou E."/>
            <person name="Quail M.A."/>
            <person name="Quinn J."/>
            <person name="Santos M.C."/>
            <person name="Schmitzberger F.F."/>
            <person name="Sherlock G."/>
            <person name="Shah P."/>
            <person name="Silverstein K.A."/>
            <person name="Skrzypek M.S."/>
            <person name="Soll D."/>
            <person name="Staggs R."/>
            <person name="Stansfield I."/>
            <person name="Stumpf M.P."/>
            <person name="Sudbery P.E."/>
            <person name="Srikantha T."/>
            <person name="Zeng Q."/>
            <person name="Berman J."/>
            <person name="Berriman M."/>
            <person name="Heitman J."/>
            <person name="Gow N.A."/>
            <person name="Lorenz M.C."/>
            <person name="Birren B.W."/>
            <person name="Kellis M."/>
            <person name="Cuomo C.A."/>
        </authorList>
    </citation>
    <scope>NUCLEOTIDE SEQUENCE [LARGE SCALE GENOMIC DNA]</scope>
    <source>
        <strain evidence="6">ATCC 6260 / CBS 566 / DSM 6381 / JCM 1539 / NBRC 10279 / NRRL Y-324</strain>
    </source>
</reference>
<dbReference type="SUPFAM" id="SSF54626">
    <property type="entry name" value="Chalcone isomerase"/>
    <property type="match status" value="1"/>
</dbReference>
<dbReference type="VEuPathDB" id="FungiDB:PGUG_03969"/>
<dbReference type="InterPro" id="IPR016087">
    <property type="entry name" value="Chalcone_isomerase"/>
</dbReference>
<comment type="similarity">
    <text evidence="1">Belongs to the AIM18/AIM46 family.</text>
</comment>
<keyword evidence="3" id="KW-0812">Transmembrane</keyword>
<dbReference type="OrthoDB" id="18193at2759"/>
<dbReference type="InterPro" id="IPR036298">
    <property type="entry name" value="Chalcone_isomerase_sf"/>
</dbReference>
<evidence type="ECO:0000256" key="3">
    <source>
        <dbReference type="SAM" id="Phobius"/>
    </source>
</evidence>
<keyword evidence="6" id="KW-1185">Reference proteome</keyword>
<evidence type="ECO:0000313" key="6">
    <source>
        <dbReference type="Proteomes" id="UP000001997"/>
    </source>
</evidence>
<dbReference type="PANTHER" id="PTHR47284:SF3">
    <property type="entry name" value="FATTY-ACID-BINDING PROTEIN 2"/>
    <property type="match status" value="1"/>
</dbReference>
<dbReference type="AlphaFoldDB" id="A5DL18"/>
<feature type="transmembrane region" description="Helical" evidence="3">
    <location>
        <begin position="33"/>
        <end position="53"/>
    </location>
</feature>
<dbReference type="RefSeq" id="XP_001483240.2">
    <property type="nucleotide sequence ID" value="XM_001483190.1"/>
</dbReference>
<organism evidence="5 6">
    <name type="scientific">Meyerozyma guilliermondii (strain ATCC 6260 / CBS 566 / DSM 6381 / JCM 1539 / NBRC 10279 / NRRL Y-324)</name>
    <name type="common">Yeast</name>
    <name type="synonym">Candida guilliermondii</name>
    <dbReference type="NCBI Taxonomy" id="294746"/>
    <lineage>
        <taxon>Eukaryota</taxon>
        <taxon>Fungi</taxon>
        <taxon>Dikarya</taxon>
        <taxon>Ascomycota</taxon>
        <taxon>Saccharomycotina</taxon>
        <taxon>Pichiomycetes</taxon>
        <taxon>Debaryomycetaceae</taxon>
        <taxon>Meyerozyma</taxon>
    </lineage>
</organism>
<dbReference type="InParanoid" id="A5DL18"/>
<keyword evidence="3" id="KW-0472">Membrane</keyword>
<protein>
    <recommendedName>
        <fullName evidence="2">Altered inheritance of mitochondria protein 18, mitochondrial</fullName>
    </recommendedName>
</protein>
<evidence type="ECO:0000313" key="5">
    <source>
        <dbReference type="EMBL" id="EDK39871.2"/>
    </source>
</evidence>
<sequence>MFRQFASVLRTSFRGQKLVSVLNSTSRNHYRPLFATGVAFGLFSAATTSAIFLDAPSNFPPETSVTVDSSISPFPTSLSPEVNPNLSQKYALLGYGVRYVTFLSFKVYGIGVYIANSDIAKARRIVSEALRSDPGSLADPEESAKVIAKLLDEKVSFAVRICPVRNTDYSHLKDGLIKSTLAHSLSKTNRDVVGAGLDELRQVFQGRKGSVPKNHLLYLEVLKDGSLSVSYEDPKKAVVTPMGVVKEPMVGQILMLQYLSGRKPLSEELRRSCGEKLAVL</sequence>
<dbReference type="Gene3D" id="3.50.70.10">
    <property type="match status" value="1"/>
</dbReference>
<dbReference type="STRING" id="294746.A5DL18"/>
<name>A5DL18_PICGU</name>
<dbReference type="Pfam" id="PF16035">
    <property type="entry name" value="Chalcone_2"/>
    <property type="match status" value="1"/>
</dbReference>
<dbReference type="FunCoup" id="A5DL18">
    <property type="interactions" value="40"/>
</dbReference>
<dbReference type="HOGENOM" id="CLU_038840_0_1_1"/>
<dbReference type="GeneID" id="5125618"/>
<evidence type="ECO:0000259" key="4">
    <source>
        <dbReference type="Pfam" id="PF16035"/>
    </source>
</evidence>
<dbReference type="eggNOG" id="ENOG502RGD3">
    <property type="taxonomic scope" value="Eukaryota"/>
</dbReference>